<dbReference type="Pfam" id="PF00112">
    <property type="entry name" value="Peptidase_C1"/>
    <property type="match status" value="1"/>
</dbReference>
<keyword evidence="6" id="KW-0865">Zymogen</keyword>
<dbReference type="KEGG" id="clec:106663804"/>
<dbReference type="SMART" id="SM00645">
    <property type="entry name" value="Pept_C1"/>
    <property type="match status" value="1"/>
</dbReference>
<proteinExistence type="inferred from homology"/>
<evidence type="ECO:0000256" key="6">
    <source>
        <dbReference type="ARBA" id="ARBA00023145"/>
    </source>
</evidence>
<feature type="domain" description="Peptidase C1A papain C-terminal" evidence="9">
    <location>
        <begin position="81"/>
        <end position="334"/>
    </location>
</feature>
<keyword evidence="5" id="KW-0788">Thiol protease</keyword>
<evidence type="ECO:0000256" key="5">
    <source>
        <dbReference type="ARBA" id="ARBA00022807"/>
    </source>
</evidence>
<keyword evidence="2" id="KW-0645">Protease</keyword>
<dbReference type="OMA" id="NRTSTDY"/>
<dbReference type="FunFam" id="3.90.70.10:FF:000031">
    <property type="entry name" value="Cathepsin B"/>
    <property type="match status" value="1"/>
</dbReference>
<evidence type="ECO:0000313" key="10">
    <source>
        <dbReference type="EnsemblMetazoa" id="XP_014244381.1"/>
    </source>
</evidence>
<dbReference type="SUPFAM" id="SSF54001">
    <property type="entry name" value="Cysteine proteinases"/>
    <property type="match status" value="1"/>
</dbReference>
<evidence type="ECO:0000313" key="11">
    <source>
        <dbReference type="Proteomes" id="UP000494040"/>
    </source>
</evidence>
<dbReference type="InterPro" id="IPR000668">
    <property type="entry name" value="Peptidase_C1A_C"/>
</dbReference>
<reference evidence="10" key="1">
    <citation type="submission" date="2022-01" db="UniProtKB">
        <authorList>
            <consortium name="EnsemblMetazoa"/>
        </authorList>
    </citation>
    <scope>IDENTIFICATION</scope>
</reference>
<name>A0A8I6RI99_CIMLE</name>
<evidence type="ECO:0000256" key="8">
    <source>
        <dbReference type="SAM" id="SignalP"/>
    </source>
</evidence>
<dbReference type="Proteomes" id="UP000494040">
    <property type="component" value="Unassembled WGS sequence"/>
</dbReference>
<evidence type="ECO:0000256" key="2">
    <source>
        <dbReference type="ARBA" id="ARBA00022670"/>
    </source>
</evidence>
<evidence type="ECO:0000259" key="9">
    <source>
        <dbReference type="SMART" id="SM00645"/>
    </source>
</evidence>
<dbReference type="PROSITE" id="PS00639">
    <property type="entry name" value="THIOL_PROTEASE_HIS"/>
    <property type="match status" value="1"/>
</dbReference>
<evidence type="ECO:0000256" key="3">
    <source>
        <dbReference type="ARBA" id="ARBA00022729"/>
    </source>
</evidence>
<dbReference type="GO" id="GO:0006508">
    <property type="term" value="P:proteolysis"/>
    <property type="evidence" value="ECO:0007669"/>
    <property type="project" value="UniProtKB-KW"/>
</dbReference>
<evidence type="ECO:0000256" key="4">
    <source>
        <dbReference type="ARBA" id="ARBA00022801"/>
    </source>
</evidence>
<dbReference type="InterPro" id="IPR013128">
    <property type="entry name" value="Peptidase_C1A"/>
</dbReference>
<dbReference type="EnsemblMetazoa" id="XM_014388895.2">
    <property type="protein sequence ID" value="XP_014244381.1"/>
    <property type="gene ID" value="LOC106663804"/>
</dbReference>
<organism evidence="10 11">
    <name type="scientific">Cimex lectularius</name>
    <name type="common">Bed bug</name>
    <name type="synonym">Acanthia lectularia</name>
    <dbReference type="NCBI Taxonomy" id="79782"/>
    <lineage>
        <taxon>Eukaryota</taxon>
        <taxon>Metazoa</taxon>
        <taxon>Ecdysozoa</taxon>
        <taxon>Arthropoda</taxon>
        <taxon>Hexapoda</taxon>
        <taxon>Insecta</taxon>
        <taxon>Pterygota</taxon>
        <taxon>Neoptera</taxon>
        <taxon>Paraneoptera</taxon>
        <taxon>Hemiptera</taxon>
        <taxon>Heteroptera</taxon>
        <taxon>Panheteroptera</taxon>
        <taxon>Cimicomorpha</taxon>
        <taxon>Cimicidae</taxon>
        <taxon>Cimex</taxon>
    </lineage>
</organism>
<evidence type="ECO:0000256" key="7">
    <source>
        <dbReference type="ARBA" id="ARBA00023157"/>
    </source>
</evidence>
<accession>A0A8I6RI99</accession>
<dbReference type="Pfam" id="PF08127">
    <property type="entry name" value="Propeptide_C1"/>
    <property type="match status" value="1"/>
</dbReference>
<comment type="similarity">
    <text evidence="1">Belongs to the peptidase C1 family.</text>
</comment>
<keyword evidence="3 8" id="KW-0732">Signal</keyword>
<feature type="signal peptide" evidence="8">
    <location>
        <begin position="1"/>
        <end position="18"/>
    </location>
</feature>
<dbReference type="InterPro" id="IPR038765">
    <property type="entry name" value="Papain-like_cys_pep_sf"/>
</dbReference>
<dbReference type="AlphaFoldDB" id="A0A8I6RI99"/>
<dbReference type="PROSITE" id="PS00640">
    <property type="entry name" value="THIOL_PROTEASE_ASN"/>
    <property type="match status" value="1"/>
</dbReference>
<dbReference type="GO" id="GO:0004197">
    <property type="term" value="F:cysteine-type endopeptidase activity"/>
    <property type="evidence" value="ECO:0007669"/>
    <property type="project" value="InterPro"/>
</dbReference>
<dbReference type="Gene3D" id="3.90.70.10">
    <property type="entry name" value="Cysteine proteinases"/>
    <property type="match status" value="1"/>
</dbReference>
<keyword evidence="7" id="KW-1015">Disulfide bond</keyword>
<protein>
    <recommendedName>
        <fullName evidence="9">Peptidase C1A papain C-terminal domain-containing protein</fullName>
    </recommendedName>
</protein>
<dbReference type="CDD" id="cd02620">
    <property type="entry name" value="Peptidase_C1A_CathepsinB"/>
    <property type="match status" value="1"/>
</dbReference>
<dbReference type="OrthoDB" id="640249at2759"/>
<dbReference type="InterPro" id="IPR025661">
    <property type="entry name" value="Pept_asp_AS"/>
</dbReference>
<keyword evidence="11" id="KW-1185">Reference proteome</keyword>
<dbReference type="PANTHER" id="PTHR12411">
    <property type="entry name" value="CYSTEINE PROTEASE FAMILY C1-RELATED"/>
    <property type="match status" value="1"/>
</dbReference>
<keyword evidence="4" id="KW-0378">Hydrolase</keyword>
<gene>
    <name evidence="10" type="primary">106663804</name>
</gene>
<sequence>MGVSQCVWVCLLVGCVSAHSSSLFNTQLLIKNVNAANASWTAGQNFADDIPIAYIKQLLNPVFPKKRSFKEYRYIKDDEPIPEQFDSRENWPKCSYIPHIRDQGSCASGWAVAAATTFSDRYCIFSKGNFSKPFSSYHLLTCCEKCGDGCNGGLDYKAWEFFEENGIVTGGDYHSHSGCLPYQLKPCQHNPQSKQPQCLIFQKHTTPKCVKTCVNKRYHVKFYNDHRKVNNIYYLPKDTKQIQREIMKNGPVQAAFVVYEDFVVYKSGVYHQTTGNALGGHSVRIIGWGKNILQDEPYWLVANSWNTNWGDHGFFKIRRGTNECGIEDEVIAGDPLIT</sequence>
<evidence type="ECO:0000256" key="1">
    <source>
        <dbReference type="ARBA" id="ARBA00008455"/>
    </source>
</evidence>
<dbReference type="InterPro" id="IPR012599">
    <property type="entry name" value="Propeptide_C1A"/>
</dbReference>
<feature type="chain" id="PRO_5035204292" description="Peptidase C1A papain C-terminal domain-containing protein" evidence="8">
    <location>
        <begin position="19"/>
        <end position="338"/>
    </location>
</feature>
<dbReference type="InterPro" id="IPR025660">
    <property type="entry name" value="Pept_his_AS"/>
</dbReference>